<proteinExistence type="predicted"/>
<dbReference type="PROSITE" id="PS51318">
    <property type="entry name" value="TAT"/>
    <property type="match status" value="1"/>
</dbReference>
<evidence type="ECO:0000256" key="1">
    <source>
        <dbReference type="SAM" id="Phobius"/>
    </source>
</evidence>
<name>A0A6N0JIJ2_ACHDE</name>
<keyword evidence="1" id="KW-0812">Transmembrane</keyword>
<dbReference type="AlphaFoldDB" id="A0A6N0JIJ2"/>
<keyword evidence="1" id="KW-0472">Membrane</keyword>
<evidence type="ECO:0000313" key="5">
    <source>
        <dbReference type="Proteomes" id="UP000509782"/>
    </source>
</evidence>
<accession>A0A6N0JIJ2</accession>
<dbReference type="InterPro" id="IPR006860">
    <property type="entry name" value="FecR"/>
</dbReference>
<dbReference type="InterPro" id="IPR032623">
    <property type="entry name" value="FecR_N"/>
</dbReference>
<dbReference type="Pfam" id="PF04773">
    <property type="entry name" value="FecR"/>
    <property type="match status" value="1"/>
</dbReference>
<dbReference type="GO" id="GO:0016989">
    <property type="term" value="F:sigma factor antagonist activity"/>
    <property type="evidence" value="ECO:0007669"/>
    <property type="project" value="TreeGrafter"/>
</dbReference>
<feature type="transmembrane region" description="Helical" evidence="1">
    <location>
        <begin position="93"/>
        <end position="114"/>
    </location>
</feature>
<evidence type="ECO:0000259" key="3">
    <source>
        <dbReference type="Pfam" id="PF16220"/>
    </source>
</evidence>
<feature type="domain" description="FecR N-terminal" evidence="3">
    <location>
        <begin position="17"/>
        <end position="58"/>
    </location>
</feature>
<keyword evidence="1" id="KW-1133">Transmembrane helix</keyword>
<reference evidence="4 5" key="1">
    <citation type="submission" date="2020-05" db="EMBL/GenBank/DDBJ databases">
        <title>FDA dAtabase for Regulatory Grade micrObial Sequences (FDA-ARGOS): Supporting development and validation of Infectious Disease Dx tests.</title>
        <authorList>
            <person name="Sproer C."/>
            <person name="Gronow S."/>
            <person name="Severitt S."/>
            <person name="Schroder I."/>
            <person name="Tallon L."/>
            <person name="Sadzewicz L."/>
            <person name="Zhao X."/>
            <person name="Vavikolanu K."/>
            <person name="Mehta A."/>
            <person name="Aluvathingal J."/>
            <person name="Nadendla S."/>
            <person name="Myers T."/>
            <person name="Yan Y."/>
            <person name="Sichtig H."/>
        </authorList>
    </citation>
    <scope>NUCLEOTIDE SEQUENCE [LARGE SCALE GENOMIC DNA]</scope>
    <source>
        <strain evidence="4 5">FDAARGOS_787</strain>
    </source>
</reference>
<dbReference type="InterPro" id="IPR006311">
    <property type="entry name" value="TAT_signal"/>
</dbReference>
<dbReference type="EMBL" id="CP054569">
    <property type="protein sequence ID" value="QKQ46620.1"/>
    <property type="molecule type" value="Genomic_DNA"/>
</dbReference>
<dbReference type="InterPro" id="IPR012373">
    <property type="entry name" value="Ferrdict_sens_TM"/>
</dbReference>
<dbReference type="PANTHER" id="PTHR30273:SF2">
    <property type="entry name" value="PROTEIN FECR"/>
    <property type="match status" value="1"/>
</dbReference>
<dbReference type="Pfam" id="PF16220">
    <property type="entry name" value="DUF4880"/>
    <property type="match status" value="1"/>
</dbReference>
<sequence>MIAPPPSSPPDSGPPRTAAWWFARWHSGEMGRAERREFNAWRKAHPQAAHEFDEMQQLGRTAERFSRGQVEALLGGPAPARPRRASRGQGRRAALAGACAALALLAAGAAWWSLPAAAPAYSATISAERGERRQVSLPDGSVLDVNGATRAELRFYEGRREVSLASGEILFSVAGDPARPFVVKAGSGEVRVTGTVFDVRRDADEVSVAVESGTVEVSGGHWWNLGKAVLRAGQGLRVPASGAIGVPASADIATLTAWRDGRAVFRNAPLSDVLREMNRYLAAPLRLADERAGRARISASFSLDRPEAILDALPAIAPVRLVPAADGGIEISLR</sequence>
<organism evidence="4 5">
    <name type="scientific">Achromobacter denitrificans</name>
    <name type="common">Alcaligenes denitrificans</name>
    <dbReference type="NCBI Taxonomy" id="32002"/>
    <lineage>
        <taxon>Bacteria</taxon>
        <taxon>Pseudomonadati</taxon>
        <taxon>Pseudomonadota</taxon>
        <taxon>Betaproteobacteria</taxon>
        <taxon>Burkholderiales</taxon>
        <taxon>Alcaligenaceae</taxon>
        <taxon>Achromobacter</taxon>
    </lineage>
</organism>
<feature type="domain" description="FecR protein" evidence="2">
    <location>
        <begin position="124"/>
        <end position="216"/>
    </location>
</feature>
<dbReference type="RefSeq" id="WP_123787297.1">
    <property type="nucleotide sequence ID" value="NZ_CP054569.1"/>
</dbReference>
<dbReference type="Proteomes" id="UP000509782">
    <property type="component" value="Chromosome"/>
</dbReference>
<protein>
    <submittedName>
        <fullName evidence="4">FecR domain-containing protein</fullName>
    </submittedName>
</protein>
<dbReference type="PIRSF" id="PIRSF018266">
    <property type="entry name" value="FecR"/>
    <property type="match status" value="1"/>
</dbReference>
<evidence type="ECO:0000313" key="4">
    <source>
        <dbReference type="EMBL" id="QKQ46620.1"/>
    </source>
</evidence>
<evidence type="ECO:0000259" key="2">
    <source>
        <dbReference type="Pfam" id="PF04773"/>
    </source>
</evidence>
<dbReference type="Gene3D" id="2.60.120.1440">
    <property type="match status" value="1"/>
</dbReference>
<dbReference type="Gene3D" id="3.55.50.30">
    <property type="match status" value="1"/>
</dbReference>
<gene>
    <name evidence="4" type="ORF">FOC81_07910</name>
</gene>
<dbReference type="PANTHER" id="PTHR30273">
    <property type="entry name" value="PERIPLASMIC SIGNAL SENSOR AND SIGMA FACTOR ACTIVATOR FECR-RELATED"/>
    <property type="match status" value="1"/>
</dbReference>